<sequence>MSCVLPFSERGSVIGDWKDCAHNSRVEGIHKKRLVICCDGTWNNANEGKPPTNVSRLATVVAQKCCSGMPQLVYYHRGAGTDASTGAQLLGGIFGTGVVEDIRDVYRFICDNYSPDDEIVIVGFSRGAFTARSVADMVCSIGLLNGFGLCHFPKIFEDYQNFSNWQKRSSDKESDLRAFGADSIRSLQLQEYDKDLMQELSKSKNANRENANRENVNRENANREKVDWEKVDWKKHEEADQAATELRKMWFEECKSGRKSRGNNGSSAADRLEKISEWYLEKLRLFKMIHCKLDHETGWWLPRKIEIAAIGVWDTVGSLGIPKGLRLFDWYQPGRSATEIRFASLRVHRNVRHAFHALALDEWRKDFTPTLWAMPDEKKEEDKNGENEQGRRKKKEKKTQLRQVWFPGSHSDVGGGGDDLHISTISLAWMADQLSSVGVEFVPTEMKRLFRAVELEAVTARWALGRTFAPPLITSIPDRLRDGISYPVNALLGWNKHRGTRQPGLTMDDHQEHRLRNTNELIHPSVRIRYLYKGRLVSKGQEEENKTTWDCPALTSPENGYRLRLIQKHRPFFARNANHINDSTYNTLVGAIQSVHGQDGVDNKHSKIAKQLPFESSLRNPYPDEQWTWETAEKSQHRAAEGWVWERWDHEKKQSERLFEEHVGMWERLYMETNRIHLGREEKDWAATMPKHGWAHSIQKRVTKASGHVVSGVRDSALSAVKAPFKLAKKVVYMARATLGGAVQLLNPYSSHPKLRLFQPNSKYPEVEQRHKGYGLHDLVVWQQGDKRWYEPKKPSAS</sequence>
<dbReference type="PANTHER" id="PTHR33840:SF1">
    <property type="entry name" value="TLE1 PHOSPHOLIPASE DOMAIN-CONTAINING PROTEIN"/>
    <property type="match status" value="1"/>
</dbReference>
<evidence type="ECO:0000313" key="4">
    <source>
        <dbReference type="Proteomes" id="UP000295604"/>
    </source>
</evidence>
<feature type="region of interest" description="Disordered" evidence="1">
    <location>
        <begin position="374"/>
        <end position="400"/>
    </location>
</feature>
<evidence type="ECO:0000256" key="1">
    <source>
        <dbReference type="SAM" id="MobiDB-lite"/>
    </source>
</evidence>
<dbReference type="Proteomes" id="UP000295604">
    <property type="component" value="Unassembled WGS sequence"/>
</dbReference>
<keyword evidence="4" id="KW-1185">Reference proteome</keyword>
<feature type="domain" description="T6SS Phospholipase effector Tle1-like catalytic" evidence="2">
    <location>
        <begin position="32"/>
        <end position="433"/>
    </location>
</feature>
<evidence type="ECO:0000259" key="2">
    <source>
        <dbReference type="Pfam" id="PF09994"/>
    </source>
</evidence>
<proteinExistence type="predicted"/>
<reference evidence="3 4" key="1">
    <citation type="submission" date="2018-11" db="EMBL/GenBank/DDBJ databases">
        <title>Genome sequence and assembly of Colletotrichum sidae.</title>
        <authorList>
            <person name="Gan P."/>
            <person name="Shirasu K."/>
        </authorList>
    </citation>
    <scope>NUCLEOTIDE SEQUENCE [LARGE SCALE GENOMIC DNA]</scope>
    <source>
        <strain evidence="3 4">CBS 518.97</strain>
    </source>
</reference>
<dbReference type="AlphaFoldDB" id="A0A4R8SUW0"/>
<dbReference type="InterPro" id="IPR018712">
    <property type="entry name" value="Tle1-like_cat"/>
</dbReference>
<name>A0A4R8SUW0_9PEZI</name>
<feature type="region of interest" description="Disordered" evidence="1">
    <location>
        <begin position="202"/>
        <end position="223"/>
    </location>
</feature>
<dbReference type="Pfam" id="PF09994">
    <property type="entry name" value="T6SS_Tle1-like_cat"/>
    <property type="match status" value="1"/>
</dbReference>
<dbReference type="InterPro" id="IPR029058">
    <property type="entry name" value="AB_hydrolase_fold"/>
</dbReference>
<dbReference type="EMBL" id="QAPF01001124">
    <property type="protein sequence ID" value="TEA06089.1"/>
    <property type="molecule type" value="Genomic_DNA"/>
</dbReference>
<comment type="caution">
    <text evidence="3">The sequence shown here is derived from an EMBL/GenBank/DDBJ whole genome shotgun (WGS) entry which is preliminary data.</text>
</comment>
<dbReference type="SUPFAM" id="SSF53474">
    <property type="entry name" value="alpha/beta-Hydrolases"/>
    <property type="match status" value="1"/>
</dbReference>
<accession>A0A4R8SUW0</accession>
<dbReference type="PANTHER" id="PTHR33840">
    <property type="match status" value="1"/>
</dbReference>
<evidence type="ECO:0000313" key="3">
    <source>
        <dbReference type="EMBL" id="TEA06089.1"/>
    </source>
</evidence>
<feature type="compositionally biased region" description="Basic and acidic residues" evidence="1">
    <location>
        <begin position="206"/>
        <end position="223"/>
    </location>
</feature>
<feature type="compositionally biased region" description="Basic and acidic residues" evidence="1">
    <location>
        <begin position="375"/>
        <end position="390"/>
    </location>
</feature>
<dbReference type="Gene3D" id="3.40.50.1820">
    <property type="entry name" value="alpha/beta hydrolase"/>
    <property type="match status" value="1"/>
</dbReference>
<protein>
    <recommendedName>
        <fullName evidence="2">T6SS Phospholipase effector Tle1-like catalytic domain-containing protein</fullName>
    </recommendedName>
</protein>
<gene>
    <name evidence="3" type="ORF">C8034_v001006</name>
</gene>
<organism evidence="3 4">
    <name type="scientific">Colletotrichum sidae</name>
    <dbReference type="NCBI Taxonomy" id="1347389"/>
    <lineage>
        <taxon>Eukaryota</taxon>
        <taxon>Fungi</taxon>
        <taxon>Dikarya</taxon>
        <taxon>Ascomycota</taxon>
        <taxon>Pezizomycotina</taxon>
        <taxon>Sordariomycetes</taxon>
        <taxon>Hypocreomycetidae</taxon>
        <taxon>Glomerellales</taxon>
        <taxon>Glomerellaceae</taxon>
        <taxon>Colletotrichum</taxon>
        <taxon>Colletotrichum orbiculare species complex</taxon>
    </lineage>
</organism>